<gene>
    <name evidence="2" type="ORF">GCM10007966_16640</name>
</gene>
<evidence type="ECO:0000256" key="1">
    <source>
        <dbReference type="SAM" id="Phobius"/>
    </source>
</evidence>
<proteinExistence type="predicted"/>
<evidence type="ECO:0000313" key="2">
    <source>
        <dbReference type="EMBL" id="GGI88588.1"/>
    </source>
</evidence>
<protein>
    <submittedName>
        <fullName evidence="2">Uncharacterized protein</fullName>
    </submittedName>
</protein>
<organism evidence="2 3">
    <name type="scientific">Legionella impletisoli</name>
    <dbReference type="NCBI Taxonomy" id="343510"/>
    <lineage>
        <taxon>Bacteria</taxon>
        <taxon>Pseudomonadati</taxon>
        <taxon>Pseudomonadota</taxon>
        <taxon>Gammaproteobacteria</taxon>
        <taxon>Legionellales</taxon>
        <taxon>Legionellaceae</taxon>
        <taxon>Legionella</taxon>
    </lineage>
</organism>
<sequence>MRQPRIFGYLFNCGLHLITPELKNEISQYAKNKNYNNQHNDAYHLLKDCFADFYGFNKKEFSWEVLDEILAEYNPFETQLILGPVLRRFMESKIPPENVLKTFYPNPSDRMGFTTINEDGRYRNLGPDELGCFVTKHLGFTIIYQKEAQSPQNINADNPITQIYIHHHGSLDKGHWERTSDVTQIDGSVLSKPFQDIALKFGEGQRQTTLDALEDLKHKINPNIHLQHRITFNAQARPDPAPNYSFLLKAGAFLASALCVAAFAVAALAWVGLVVIGSIAAPPAAAAFALAGLGAGVCAYGLFKTSQRDNSTIEPQPAYHKLV</sequence>
<reference evidence="2" key="2">
    <citation type="submission" date="2020-09" db="EMBL/GenBank/DDBJ databases">
        <authorList>
            <person name="Sun Q."/>
            <person name="Ohkuma M."/>
        </authorList>
    </citation>
    <scope>NUCLEOTIDE SEQUENCE</scope>
    <source>
        <strain evidence="2">JCM 13919</strain>
    </source>
</reference>
<reference evidence="2" key="1">
    <citation type="journal article" date="2014" name="Int. J. Syst. Evol. Microbiol.">
        <title>Complete genome sequence of Corynebacterium casei LMG S-19264T (=DSM 44701T), isolated from a smear-ripened cheese.</title>
        <authorList>
            <consortium name="US DOE Joint Genome Institute (JGI-PGF)"/>
            <person name="Walter F."/>
            <person name="Albersmeier A."/>
            <person name="Kalinowski J."/>
            <person name="Ruckert C."/>
        </authorList>
    </citation>
    <scope>NUCLEOTIDE SEQUENCE</scope>
    <source>
        <strain evidence="2">JCM 13919</strain>
    </source>
</reference>
<dbReference type="RefSeq" id="WP_131776363.1">
    <property type="nucleotide sequence ID" value="NZ_BMOB01000007.1"/>
</dbReference>
<feature type="transmembrane region" description="Helical" evidence="1">
    <location>
        <begin position="252"/>
        <end position="279"/>
    </location>
</feature>
<dbReference type="OrthoDB" id="5648979at2"/>
<feature type="transmembrane region" description="Helical" evidence="1">
    <location>
        <begin position="285"/>
        <end position="303"/>
    </location>
</feature>
<accession>A0A917ND35</accession>
<dbReference type="Proteomes" id="UP000630149">
    <property type="component" value="Unassembled WGS sequence"/>
</dbReference>
<dbReference type="EMBL" id="BMOB01000007">
    <property type="protein sequence ID" value="GGI88588.1"/>
    <property type="molecule type" value="Genomic_DNA"/>
</dbReference>
<dbReference type="AlphaFoldDB" id="A0A917ND35"/>
<keyword evidence="1" id="KW-0812">Transmembrane</keyword>
<evidence type="ECO:0000313" key="3">
    <source>
        <dbReference type="Proteomes" id="UP000630149"/>
    </source>
</evidence>
<keyword evidence="3" id="KW-1185">Reference proteome</keyword>
<keyword evidence="1" id="KW-1133">Transmembrane helix</keyword>
<keyword evidence="1" id="KW-0472">Membrane</keyword>
<name>A0A917ND35_9GAMM</name>
<comment type="caution">
    <text evidence="2">The sequence shown here is derived from an EMBL/GenBank/DDBJ whole genome shotgun (WGS) entry which is preliminary data.</text>
</comment>